<dbReference type="EMBL" id="JRLF01000003">
    <property type="protein sequence ID" value="KQB43359.1"/>
    <property type="molecule type" value="Genomic_DNA"/>
</dbReference>
<organism evidence="2 3">
    <name type="scientific">Flavobacterium aquidurense</name>
    <dbReference type="NCBI Taxonomy" id="362413"/>
    <lineage>
        <taxon>Bacteria</taxon>
        <taxon>Pseudomonadati</taxon>
        <taxon>Bacteroidota</taxon>
        <taxon>Flavobacteriia</taxon>
        <taxon>Flavobacteriales</taxon>
        <taxon>Flavobacteriaceae</taxon>
        <taxon>Flavobacterium</taxon>
    </lineage>
</organism>
<evidence type="ECO:0000313" key="2">
    <source>
        <dbReference type="EMBL" id="KQB43359.1"/>
    </source>
</evidence>
<dbReference type="PATRIC" id="fig|362413.3.peg.3003"/>
<dbReference type="RefSeq" id="WP_055091621.1">
    <property type="nucleotide sequence ID" value="NZ_JRLF01000003.1"/>
</dbReference>
<dbReference type="OrthoDB" id="7561690at2"/>
<proteinExistence type="predicted"/>
<feature type="domain" description="DUF1842" evidence="1">
    <location>
        <begin position="7"/>
        <end position="118"/>
    </location>
</feature>
<dbReference type="Pfam" id="PF08896">
    <property type="entry name" value="DUF1842"/>
    <property type="match status" value="1"/>
</dbReference>
<reference evidence="2 3" key="1">
    <citation type="submission" date="2014-09" db="EMBL/GenBank/DDBJ databases">
        <title>Genome sequence of Flavobacterium aquidurense RC62.</title>
        <authorList>
            <person name="Kim J.F."/>
            <person name="Kwak M.-J."/>
        </authorList>
    </citation>
    <scope>NUCLEOTIDE SEQUENCE [LARGE SCALE GENOMIC DNA]</scope>
    <source>
        <strain evidence="2 3">RC62</strain>
    </source>
</reference>
<evidence type="ECO:0000259" key="1">
    <source>
        <dbReference type="Pfam" id="PF08896"/>
    </source>
</evidence>
<sequence>MSDLLAGAYLAKGTIGNVGTPGAPIATFSLVVVPSQHSVSGTVVITQAIQGPDSHIVVPVTGRIYATGIGHVTQVVSLQGQYVHSVPPPAIGSFLANFDAHLAIDNAWNGTGGFSYYQHNIENVPVAAAKNLELAQN</sequence>
<evidence type="ECO:0000313" key="3">
    <source>
        <dbReference type="Proteomes" id="UP000050443"/>
    </source>
</evidence>
<name>A0A0Q1BQM7_9FLAO</name>
<dbReference type="InterPro" id="IPR014992">
    <property type="entry name" value="DUF1842"/>
</dbReference>
<dbReference type="Proteomes" id="UP000050443">
    <property type="component" value="Unassembled WGS sequence"/>
</dbReference>
<dbReference type="STRING" id="362413.RC62_3065"/>
<protein>
    <submittedName>
        <fullName evidence="2">DUF1842 domain containing protein</fullName>
    </submittedName>
</protein>
<gene>
    <name evidence="2" type="ORF">RC62_3065</name>
</gene>
<dbReference type="AlphaFoldDB" id="A0A0Q1BQM7"/>
<accession>A0A0Q1BQM7</accession>
<comment type="caution">
    <text evidence="2">The sequence shown here is derived from an EMBL/GenBank/DDBJ whole genome shotgun (WGS) entry which is preliminary data.</text>
</comment>